<organism evidence="1 2">
    <name type="scientific">Candidatus Gottesmanbacteria bacterium GW2011_GWB1_49_7</name>
    <dbReference type="NCBI Taxonomy" id="1618448"/>
    <lineage>
        <taxon>Bacteria</taxon>
        <taxon>Candidatus Gottesmaniibacteriota</taxon>
    </lineage>
</organism>
<evidence type="ECO:0000313" key="2">
    <source>
        <dbReference type="Proteomes" id="UP000034588"/>
    </source>
</evidence>
<protein>
    <submittedName>
        <fullName evidence="1">Uncharacterized protein</fullName>
    </submittedName>
</protein>
<gene>
    <name evidence="1" type="ORF">UY48_C0005G0010</name>
</gene>
<comment type="caution">
    <text evidence="1">The sequence shown here is derived from an EMBL/GenBank/DDBJ whole genome shotgun (WGS) entry which is preliminary data.</text>
</comment>
<proteinExistence type="predicted"/>
<dbReference type="EMBL" id="LCQD01000005">
    <property type="protein sequence ID" value="KKW13054.1"/>
    <property type="molecule type" value="Genomic_DNA"/>
</dbReference>
<evidence type="ECO:0000313" key="1">
    <source>
        <dbReference type="EMBL" id="KKW13054.1"/>
    </source>
</evidence>
<reference evidence="1 2" key="1">
    <citation type="journal article" date="2015" name="Nature">
        <title>rRNA introns, odd ribosomes, and small enigmatic genomes across a large radiation of phyla.</title>
        <authorList>
            <person name="Brown C.T."/>
            <person name="Hug L.A."/>
            <person name="Thomas B.C."/>
            <person name="Sharon I."/>
            <person name="Castelle C.J."/>
            <person name="Singh A."/>
            <person name="Wilkins M.J."/>
            <person name="Williams K.H."/>
            <person name="Banfield J.F."/>
        </authorList>
    </citation>
    <scope>NUCLEOTIDE SEQUENCE [LARGE SCALE GENOMIC DNA]</scope>
</reference>
<accession>A0A0G1Z2P9</accession>
<name>A0A0G1Z2P9_9BACT</name>
<dbReference type="Proteomes" id="UP000034588">
    <property type="component" value="Unassembled WGS sequence"/>
</dbReference>
<dbReference type="AlphaFoldDB" id="A0A0G1Z2P9"/>
<sequence>MSIGPLEVIVSLQHMVGDGWVPEDILADYAQAKQLLADLLGVHPDRHSLTDLVKKVYLQQKISVKDYLEGFSLYGGEG</sequence>